<evidence type="ECO:0000313" key="2">
    <source>
        <dbReference type="Proteomes" id="UP001500603"/>
    </source>
</evidence>
<comment type="caution">
    <text evidence="1">The sequence shown here is derived from an EMBL/GenBank/DDBJ whole genome shotgun (WGS) entry which is preliminary data.</text>
</comment>
<name>A0ABP9JS06_9NOCA</name>
<dbReference type="RefSeq" id="WP_345492854.1">
    <property type="nucleotide sequence ID" value="NZ_BAABJM010000001.1"/>
</dbReference>
<reference evidence="2" key="1">
    <citation type="journal article" date="2019" name="Int. J. Syst. Evol. Microbiol.">
        <title>The Global Catalogue of Microorganisms (GCM) 10K type strain sequencing project: providing services to taxonomists for standard genome sequencing and annotation.</title>
        <authorList>
            <consortium name="The Broad Institute Genomics Platform"/>
            <consortium name="The Broad Institute Genome Sequencing Center for Infectious Disease"/>
            <person name="Wu L."/>
            <person name="Ma J."/>
        </authorList>
    </citation>
    <scope>NUCLEOTIDE SEQUENCE [LARGE SCALE GENOMIC DNA]</scope>
    <source>
        <strain evidence="2">JCM 18298</strain>
    </source>
</reference>
<dbReference type="NCBIfam" id="TIGR03882">
    <property type="entry name" value="cyclo_dehyd_2"/>
    <property type="match status" value="1"/>
</dbReference>
<gene>
    <name evidence="1" type="ORF">GCM10023318_00050</name>
</gene>
<accession>A0ABP9JS06</accession>
<protein>
    <submittedName>
        <fullName evidence="1">Cyclodehydratase</fullName>
    </submittedName>
</protein>
<organism evidence="1 2">
    <name type="scientific">Nocardia callitridis</name>
    <dbReference type="NCBI Taxonomy" id="648753"/>
    <lineage>
        <taxon>Bacteria</taxon>
        <taxon>Bacillati</taxon>
        <taxon>Actinomycetota</taxon>
        <taxon>Actinomycetes</taxon>
        <taxon>Mycobacteriales</taxon>
        <taxon>Nocardiaceae</taxon>
        <taxon>Nocardia</taxon>
    </lineage>
</organism>
<dbReference type="EMBL" id="BAABJM010000001">
    <property type="protein sequence ID" value="GAA5041278.1"/>
    <property type="molecule type" value="Genomic_DNA"/>
</dbReference>
<dbReference type="Gene3D" id="3.40.50.720">
    <property type="entry name" value="NAD(P)-binding Rossmann-like Domain"/>
    <property type="match status" value="1"/>
</dbReference>
<dbReference type="InterPro" id="IPR022291">
    <property type="entry name" value="Bacteriocin_synth_cyclodeHase"/>
</dbReference>
<evidence type="ECO:0000313" key="1">
    <source>
        <dbReference type="EMBL" id="GAA5041278.1"/>
    </source>
</evidence>
<dbReference type="Proteomes" id="UP001500603">
    <property type="component" value="Unassembled WGS sequence"/>
</dbReference>
<keyword evidence="2" id="KW-1185">Reference proteome</keyword>
<sequence length="287" mass="31475">MTTICRGPILPPQVTILVRPGGAIQLGWHPEDSLVLETEGLETDTVLGFLRLLDGSHTRPQILWQANEYGITPEQALALLDLIDTAELLEHPVDRAWQVTEVRIHGLGPLSDALTTGARRMGLHPSRSHEYGANTPPVRTWHTDLVILADALIPDPHLVDELVRHRIPHLPVRVRDGRGMVGPLVLPGATSCLRCADLRRADNDADWPHLAAQLYGRVGSASPATIAATAAIALGELESISSLSARRPPVTLDTTVELDPHSHLVQQRRWIRHRDCVCRGLHAEVSE</sequence>
<proteinExistence type="predicted"/>